<comment type="caution">
    <text evidence="1">The sequence shown here is derived from an EMBL/GenBank/DDBJ whole genome shotgun (WGS) entry which is preliminary data.</text>
</comment>
<gene>
    <name evidence="1" type="ORF">ENN47_09990</name>
</gene>
<organism evidence="1">
    <name type="scientific">Mesotoga infera</name>
    <dbReference type="NCBI Taxonomy" id="1236046"/>
    <lineage>
        <taxon>Bacteria</taxon>
        <taxon>Thermotogati</taxon>
        <taxon>Thermotogota</taxon>
        <taxon>Thermotogae</taxon>
        <taxon>Kosmotogales</taxon>
        <taxon>Kosmotogaceae</taxon>
        <taxon>Mesotoga</taxon>
    </lineage>
</organism>
<accession>A0A7C1CUR9</accession>
<dbReference type="EMBL" id="DSBT01000308">
    <property type="protein sequence ID" value="HDP78492.1"/>
    <property type="molecule type" value="Genomic_DNA"/>
</dbReference>
<dbReference type="SUPFAM" id="SSF51366">
    <property type="entry name" value="Ribulose-phoshate binding barrel"/>
    <property type="match status" value="1"/>
</dbReference>
<dbReference type="InterPro" id="IPR011060">
    <property type="entry name" value="RibuloseP-bd_barrel"/>
</dbReference>
<dbReference type="AlphaFoldDB" id="A0A7C1CUR9"/>
<sequence length="225" mass="25247">MHFRELMDLKDRLLIVSLPENSLEYARAAIENGADAIKLHINVKHRVTGKVHVTWTDVRETAKNIHSTLDCCMGIVPGAETMASEEELGEMDKFGLSFFDVYVDFAPLYVMKNDLCKMLALNHTYSKSMASYLKTAGADAVEISIIDPKDYGKNLSLEDLLKYLEILELSELPSFIPTQKRITVDEADRILDLGFKGLIVGPIVTGTEIGSFSRIVREFSKITRD</sequence>
<dbReference type="Proteomes" id="UP000886198">
    <property type="component" value="Unassembled WGS sequence"/>
</dbReference>
<protein>
    <recommendedName>
        <fullName evidence="2">N-acylglucosamine-6-phosphate 2-epimerase</fullName>
    </recommendedName>
</protein>
<proteinExistence type="predicted"/>
<reference evidence="1" key="1">
    <citation type="journal article" date="2020" name="mSystems">
        <title>Genome- and Community-Level Interaction Insights into Carbon Utilization and Element Cycling Functions of Hydrothermarchaeota in Hydrothermal Sediment.</title>
        <authorList>
            <person name="Zhou Z."/>
            <person name="Liu Y."/>
            <person name="Xu W."/>
            <person name="Pan J."/>
            <person name="Luo Z.H."/>
            <person name="Li M."/>
        </authorList>
    </citation>
    <scope>NUCLEOTIDE SEQUENCE [LARGE SCALE GENOMIC DNA]</scope>
    <source>
        <strain evidence="1">SpSt-1179</strain>
    </source>
</reference>
<evidence type="ECO:0008006" key="2">
    <source>
        <dbReference type="Google" id="ProtNLM"/>
    </source>
</evidence>
<evidence type="ECO:0000313" key="1">
    <source>
        <dbReference type="EMBL" id="HDP78492.1"/>
    </source>
</evidence>
<name>A0A7C1CUR9_9BACT</name>